<reference evidence="1 2" key="1">
    <citation type="submission" date="2016-01" db="EMBL/GenBank/DDBJ databases">
        <title>Genome Sequences of Twelve Sporeforming Bacillus Species Isolated from Foods.</title>
        <authorList>
            <person name="Berendsen E.M."/>
            <person name="Wells-Bennik M.H."/>
            <person name="Krawcyk A.O."/>
            <person name="De Jong A."/>
            <person name="Holsappel S."/>
            <person name="Eijlander R.T."/>
            <person name="Kuipers O.P."/>
        </authorList>
    </citation>
    <scope>NUCLEOTIDE SEQUENCE [LARGE SCALE GENOMIC DNA]</scope>
    <source>
        <strain evidence="1 2">B4099</strain>
    </source>
</reference>
<dbReference type="Proteomes" id="UP000075304">
    <property type="component" value="Unassembled WGS sequence"/>
</dbReference>
<comment type="caution">
    <text evidence="1">The sequence shown here is derived from an EMBL/GenBank/DDBJ whole genome shotgun (WGS) entry which is preliminary data.</text>
</comment>
<protein>
    <submittedName>
        <fullName evidence="1">Uncharacterized protein</fullName>
    </submittedName>
</protein>
<dbReference type="AlphaFoldDB" id="A0A150KEP5"/>
<organism evidence="1 2">
    <name type="scientific">Heyndrickxia coagulans</name>
    <name type="common">Weizmannia coagulans</name>
    <dbReference type="NCBI Taxonomy" id="1398"/>
    <lineage>
        <taxon>Bacteria</taxon>
        <taxon>Bacillati</taxon>
        <taxon>Bacillota</taxon>
        <taxon>Bacilli</taxon>
        <taxon>Bacillales</taxon>
        <taxon>Bacillaceae</taxon>
        <taxon>Heyndrickxia</taxon>
    </lineage>
</organism>
<proteinExistence type="predicted"/>
<gene>
    <name evidence="1" type="ORF">B4099_0232</name>
</gene>
<evidence type="ECO:0000313" key="2">
    <source>
        <dbReference type="Proteomes" id="UP000075304"/>
    </source>
</evidence>
<sequence length="59" mass="6633">MQGKKLHACRLAPFLKANKPDHTLHAGLQVKPGMRDGLPLIREKPLKQAAFRLFLFQGV</sequence>
<dbReference type="EMBL" id="LQYI01000046">
    <property type="protein sequence ID" value="KYC69603.1"/>
    <property type="molecule type" value="Genomic_DNA"/>
</dbReference>
<accession>A0A150KEP5</accession>
<name>A0A150KEP5_HEYCO</name>
<evidence type="ECO:0000313" key="1">
    <source>
        <dbReference type="EMBL" id="KYC69603.1"/>
    </source>
</evidence>